<reference evidence="2 3" key="1">
    <citation type="journal article" date="2023" name="Mol. Biol. Evol.">
        <title>Genomics of Secondarily Temperate Adaptation in the Only Non-Antarctic Icefish.</title>
        <authorList>
            <person name="Rivera-Colon A.G."/>
            <person name="Rayamajhi N."/>
            <person name="Minhas B.F."/>
            <person name="Madrigal G."/>
            <person name="Bilyk K.T."/>
            <person name="Yoon V."/>
            <person name="Hune M."/>
            <person name="Gregory S."/>
            <person name="Cheng C.H.C."/>
            <person name="Catchen J.M."/>
        </authorList>
    </citation>
    <scope>NUCLEOTIDE SEQUENCE [LARGE SCALE GENOMIC DNA]</scope>
    <source>
        <tissue evidence="2">White muscle</tissue>
    </source>
</reference>
<dbReference type="EMBL" id="JAURVH010001518">
    <property type="protein sequence ID" value="KAK5928336.1"/>
    <property type="molecule type" value="Genomic_DNA"/>
</dbReference>
<accession>A0AAN8DSJ0</accession>
<evidence type="ECO:0000313" key="2">
    <source>
        <dbReference type="EMBL" id="KAK5928336.1"/>
    </source>
</evidence>
<dbReference type="AlphaFoldDB" id="A0AAN8DSJ0"/>
<keyword evidence="3" id="KW-1185">Reference proteome</keyword>
<evidence type="ECO:0000256" key="1">
    <source>
        <dbReference type="SAM" id="MobiDB-lite"/>
    </source>
</evidence>
<name>A0AAN8DSJ0_CHAGU</name>
<dbReference type="Proteomes" id="UP001331515">
    <property type="component" value="Unassembled WGS sequence"/>
</dbReference>
<gene>
    <name evidence="2" type="ORF">CgunFtcFv8_013407</name>
</gene>
<sequence>MNALDQIQEDVSDRSSPLRCICQSVCVCQGVDRAPTAVCVQSRGGFRAGDAPWMESSERQSEEACLPPPETTQATGAESLDWMQDCLAVHYA</sequence>
<organism evidence="2 3">
    <name type="scientific">Champsocephalus gunnari</name>
    <name type="common">Mackerel icefish</name>
    <dbReference type="NCBI Taxonomy" id="52237"/>
    <lineage>
        <taxon>Eukaryota</taxon>
        <taxon>Metazoa</taxon>
        <taxon>Chordata</taxon>
        <taxon>Craniata</taxon>
        <taxon>Vertebrata</taxon>
        <taxon>Euteleostomi</taxon>
        <taxon>Actinopterygii</taxon>
        <taxon>Neopterygii</taxon>
        <taxon>Teleostei</taxon>
        <taxon>Neoteleostei</taxon>
        <taxon>Acanthomorphata</taxon>
        <taxon>Eupercaria</taxon>
        <taxon>Perciformes</taxon>
        <taxon>Notothenioidei</taxon>
        <taxon>Channichthyidae</taxon>
        <taxon>Champsocephalus</taxon>
    </lineage>
</organism>
<evidence type="ECO:0000313" key="3">
    <source>
        <dbReference type="Proteomes" id="UP001331515"/>
    </source>
</evidence>
<comment type="caution">
    <text evidence="2">The sequence shown here is derived from an EMBL/GenBank/DDBJ whole genome shotgun (WGS) entry which is preliminary data.</text>
</comment>
<protein>
    <submittedName>
        <fullName evidence="2">Uncharacterized protein</fullName>
    </submittedName>
</protein>
<proteinExistence type="predicted"/>
<feature type="region of interest" description="Disordered" evidence="1">
    <location>
        <begin position="57"/>
        <end position="77"/>
    </location>
</feature>